<gene>
    <name evidence="2" type="ORF">SHD_1420</name>
</gene>
<keyword evidence="3" id="KW-1185">Reference proteome</keyword>
<organism evidence="2 3">
    <name type="scientific">Shewanella decolorationis S12</name>
    <dbReference type="NCBI Taxonomy" id="1353536"/>
    <lineage>
        <taxon>Bacteria</taxon>
        <taxon>Pseudomonadati</taxon>
        <taxon>Pseudomonadota</taxon>
        <taxon>Gammaproteobacteria</taxon>
        <taxon>Alteromonadales</taxon>
        <taxon>Shewanellaceae</taxon>
        <taxon>Shewanella</taxon>
    </lineage>
</organism>
<sequence>MPHISKTQGTKGMMAKLVKLAAVATLALGMSSAWAQGVVHEGTVVDTMNGGGYTYVQIKEADNTFWAAGPEAEVKKGDKVAVVEQMWMNQFTSKTLNRTFDKLLFVGQIEKK</sequence>
<evidence type="ECO:0000256" key="1">
    <source>
        <dbReference type="SAM" id="SignalP"/>
    </source>
</evidence>
<feature type="chain" id="PRO_5047200887" evidence="1">
    <location>
        <begin position="36"/>
        <end position="112"/>
    </location>
</feature>
<keyword evidence="1" id="KW-0732">Signal</keyword>
<name>A0ABN0PP50_9GAMM</name>
<evidence type="ECO:0000313" key="2">
    <source>
        <dbReference type="EMBL" id="ESE41885.1"/>
    </source>
</evidence>
<reference evidence="2 3" key="1">
    <citation type="journal article" date="2013" name="Genome Announc.">
        <title>Draft Genome Sequence of Shewanella decolorationis S12, a Dye-Degrading Bacterium Isolated from a Wastewater Treatment Plant.</title>
        <authorList>
            <person name="Xu M."/>
            <person name="Fang Y."/>
            <person name="Liu J."/>
            <person name="Chen X."/>
            <person name="Sun G."/>
            <person name="Guo J."/>
            <person name="Hua Z."/>
            <person name="Tu Q."/>
            <person name="Wu L."/>
            <person name="Zhou J."/>
            <person name="Liu X."/>
        </authorList>
    </citation>
    <scope>NUCLEOTIDE SEQUENCE [LARGE SCALE GENOMIC DNA]</scope>
    <source>
        <strain evidence="2 3">S12</strain>
    </source>
</reference>
<dbReference type="Proteomes" id="UP000017548">
    <property type="component" value="Unassembled WGS sequence"/>
</dbReference>
<evidence type="ECO:0000313" key="3">
    <source>
        <dbReference type="Proteomes" id="UP000017548"/>
    </source>
</evidence>
<dbReference type="EMBL" id="AXZL01000058">
    <property type="protein sequence ID" value="ESE41885.1"/>
    <property type="molecule type" value="Genomic_DNA"/>
</dbReference>
<comment type="caution">
    <text evidence="2">The sequence shown here is derived from an EMBL/GenBank/DDBJ whole genome shotgun (WGS) entry which is preliminary data.</text>
</comment>
<feature type="signal peptide" evidence="1">
    <location>
        <begin position="1"/>
        <end position="35"/>
    </location>
</feature>
<protein>
    <submittedName>
        <fullName evidence="2">NrfJ-related protein</fullName>
    </submittedName>
</protein>
<accession>A0ABN0PP50</accession>
<proteinExistence type="predicted"/>